<evidence type="ECO:0000256" key="11">
    <source>
        <dbReference type="ARBA" id="ARBA00048954"/>
    </source>
</evidence>
<evidence type="ECO:0000256" key="5">
    <source>
        <dbReference type="ARBA" id="ARBA00022801"/>
    </source>
</evidence>
<dbReference type="EC" id="5.6.2.3" evidence="12 13"/>
<keyword evidence="5 13" id="KW-0378">Hydrolase</keyword>
<keyword evidence="2 13" id="KW-0639">Primosome</keyword>
<dbReference type="FunFam" id="3.40.50.300:FF:000076">
    <property type="entry name" value="Replicative DNA helicase"/>
    <property type="match status" value="1"/>
</dbReference>
<sequence>MNALPDELRKVPPHQNEAEQSLLGGILLDNSGLAAALEVLKGHEFYRDAHRTIFRAIQDLFERNEPVDLITVTGLLKEREQLEAVGGAAYLAALMEIVPSAANVSTYAKIISEKAILRRLIQVAGEIISWCYGSGLSGDEVLDKAEAAIFAITEQRVRSSYFPIKDVVKETIRVIESLQGTREMVTGVPTHFTDLDKLTSGFQPSDLVIIAARPSMGKTALALNIARNAALESSVPVAVFSLEMSKEQLAMRLLCAEARVDSQKIRSGFLSQQECAKLITSAGRFMSAPIFIDDTPAITPLELRAKARRLKSDQGLGLVIVDYLQLMRVRDNAERRELEISEISRSLKALAKELNVPVVALSQLNRKVEERHDKRPLLSDLRESGAIEQDADVIAFIYRDEVYNKDSKDKGTAEVLIRKQRNGPTGDVRLAYIDSYTKFENLARAVA</sequence>
<comment type="catalytic activity">
    <reaction evidence="11 13">
        <text>ATP + H2O = ADP + phosphate + H(+)</text>
        <dbReference type="Rhea" id="RHEA:13065"/>
        <dbReference type="ChEBI" id="CHEBI:15377"/>
        <dbReference type="ChEBI" id="CHEBI:15378"/>
        <dbReference type="ChEBI" id="CHEBI:30616"/>
        <dbReference type="ChEBI" id="CHEBI:43474"/>
        <dbReference type="ChEBI" id="CHEBI:456216"/>
        <dbReference type="EC" id="5.6.2.3"/>
    </reaction>
</comment>
<evidence type="ECO:0000256" key="6">
    <source>
        <dbReference type="ARBA" id="ARBA00022806"/>
    </source>
</evidence>
<dbReference type="GO" id="GO:0006269">
    <property type="term" value="P:DNA replication, synthesis of primer"/>
    <property type="evidence" value="ECO:0007669"/>
    <property type="project" value="UniProtKB-UniRule"/>
</dbReference>
<keyword evidence="7 13" id="KW-0067">ATP-binding</keyword>
<dbReference type="KEGG" id="dax:FDQ92_12395"/>
<evidence type="ECO:0000256" key="3">
    <source>
        <dbReference type="ARBA" id="ARBA00022705"/>
    </source>
</evidence>
<evidence type="ECO:0000313" key="15">
    <source>
        <dbReference type="EMBL" id="QCQ22902.1"/>
    </source>
</evidence>
<dbReference type="Gene3D" id="1.10.860.10">
    <property type="entry name" value="DNAb Helicase, Chain A"/>
    <property type="match status" value="1"/>
</dbReference>
<evidence type="ECO:0000259" key="14">
    <source>
        <dbReference type="PROSITE" id="PS51199"/>
    </source>
</evidence>
<dbReference type="FunFam" id="1.10.860.10:FF:000001">
    <property type="entry name" value="Replicative DNA helicase"/>
    <property type="match status" value="1"/>
</dbReference>
<evidence type="ECO:0000256" key="1">
    <source>
        <dbReference type="ARBA" id="ARBA00008428"/>
    </source>
</evidence>
<keyword evidence="16" id="KW-1185">Reference proteome</keyword>
<dbReference type="OrthoDB" id="9773982at2"/>
<reference evidence="15 16" key="1">
    <citation type="submission" date="2019-05" db="EMBL/GenBank/DDBJ databases">
        <title>The Complete Genome Sequence of the n-alkane-degrading Desulfoglaeba alkanexedens ALDC reveals multiple alkylsuccinate synthase gene clusters.</title>
        <authorList>
            <person name="Callaghan A.V."/>
            <person name="Davidova I.A."/>
            <person name="Duncan K.E."/>
            <person name="Morris B."/>
            <person name="McInerney M.J."/>
        </authorList>
    </citation>
    <scope>NUCLEOTIDE SEQUENCE [LARGE SCALE GENOMIC DNA]</scope>
    <source>
        <strain evidence="15 16">ALDC</strain>
    </source>
</reference>
<dbReference type="PANTHER" id="PTHR30153">
    <property type="entry name" value="REPLICATIVE DNA HELICASE DNAB"/>
    <property type="match status" value="1"/>
</dbReference>
<dbReference type="GO" id="GO:0043139">
    <property type="term" value="F:5'-3' DNA helicase activity"/>
    <property type="evidence" value="ECO:0007669"/>
    <property type="project" value="UniProtKB-EC"/>
</dbReference>
<dbReference type="SUPFAM" id="SSF48024">
    <property type="entry name" value="N-terminal domain of DnaB helicase"/>
    <property type="match status" value="1"/>
</dbReference>
<gene>
    <name evidence="15" type="primary">dnaB</name>
    <name evidence="15" type="ORF">FDQ92_12395</name>
</gene>
<dbReference type="GO" id="GO:0003677">
    <property type="term" value="F:DNA binding"/>
    <property type="evidence" value="ECO:0007669"/>
    <property type="project" value="UniProtKB-UniRule"/>
</dbReference>
<evidence type="ECO:0000256" key="10">
    <source>
        <dbReference type="ARBA" id="ARBA00044932"/>
    </source>
</evidence>
<dbReference type="GO" id="GO:0005829">
    <property type="term" value="C:cytosol"/>
    <property type="evidence" value="ECO:0007669"/>
    <property type="project" value="TreeGrafter"/>
</dbReference>
<keyword evidence="4 13" id="KW-0547">Nucleotide-binding</keyword>
<dbReference type="GO" id="GO:1990077">
    <property type="term" value="C:primosome complex"/>
    <property type="evidence" value="ECO:0007669"/>
    <property type="project" value="UniProtKB-UniRule"/>
</dbReference>
<dbReference type="RefSeq" id="WP_137425185.1">
    <property type="nucleotide sequence ID" value="NZ_CP040098.1"/>
</dbReference>
<dbReference type="CDD" id="cd00984">
    <property type="entry name" value="DnaB_C"/>
    <property type="match status" value="1"/>
</dbReference>
<dbReference type="AlphaFoldDB" id="A0A4P8L8F0"/>
<dbReference type="InterPro" id="IPR036185">
    <property type="entry name" value="DNA_heli_DnaB-like_N_sf"/>
</dbReference>
<evidence type="ECO:0000256" key="9">
    <source>
        <dbReference type="ARBA" id="ARBA00023235"/>
    </source>
</evidence>
<dbReference type="InterPro" id="IPR007692">
    <property type="entry name" value="DNA_helicase_DnaB"/>
</dbReference>
<evidence type="ECO:0000256" key="7">
    <source>
        <dbReference type="ARBA" id="ARBA00022840"/>
    </source>
</evidence>
<dbReference type="GO" id="GO:0005524">
    <property type="term" value="F:ATP binding"/>
    <property type="evidence" value="ECO:0007669"/>
    <property type="project" value="UniProtKB-UniRule"/>
</dbReference>
<evidence type="ECO:0000256" key="4">
    <source>
        <dbReference type="ARBA" id="ARBA00022741"/>
    </source>
</evidence>
<keyword evidence="8 13" id="KW-0238">DNA-binding</keyword>
<evidence type="ECO:0000256" key="12">
    <source>
        <dbReference type="NCBIfam" id="TIGR00665"/>
    </source>
</evidence>
<keyword evidence="3 13" id="KW-0235">DNA replication</keyword>
<dbReference type="InterPro" id="IPR027417">
    <property type="entry name" value="P-loop_NTPase"/>
</dbReference>
<dbReference type="GO" id="GO:0016887">
    <property type="term" value="F:ATP hydrolysis activity"/>
    <property type="evidence" value="ECO:0007669"/>
    <property type="project" value="RHEA"/>
</dbReference>
<feature type="domain" description="SF4 helicase" evidence="14">
    <location>
        <begin position="181"/>
        <end position="446"/>
    </location>
</feature>
<keyword evidence="9" id="KW-0413">Isomerase</keyword>
<evidence type="ECO:0000313" key="16">
    <source>
        <dbReference type="Proteomes" id="UP000298602"/>
    </source>
</evidence>
<accession>A0A4P8L8F0</accession>
<protein>
    <recommendedName>
        <fullName evidence="12 13">Replicative DNA helicase</fullName>
        <ecNumber evidence="12 13">5.6.2.3</ecNumber>
    </recommendedName>
</protein>
<dbReference type="NCBIfam" id="TIGR00665">
    <property type="entry name" value="DnaB"/>
    <property type="match status" value="1"/>
</dbReference>
<evidence type="ECO:0000256" key="13">
    <source>
        <dbReference type="RuleBase" id="RU362085"/>
    </source>
</evidence>
<reference evidence="15 16" key="2">
    <citation type="submission" date="2019-05" db="EMBL/GenBank/DDBJ databases">
        <authorList>
            <person name="Suflita J.M."/>
            <person name="Marks C.R."/>
        </authorList>
    </citation>
    <scope>NUCLEOTIDE SEQUENCE [LARGE SCALE GENOMIC DNA]</scope>
    <source>
        <strain evidence="15 16">ALDC</strain>
    </source>
</reference>
<evidence type="ECO:0000256" key="2">
    <source>
        <dbReference type="ARBA" id="ARBA00022515"/>
    </source>
</evidence>
<dbReference type="EMBL" id="CP040098">
    <property type="protein sequence ID" value="QCQ22902.1"/>
    <property type="molecule type" value="Genomic_DNA"/>
</dbReference>
<dbReference type="Pfam" id="PF03796">
    <property type="entry name" value="DnaB_C"/>
    <property type="match status" value="1"/>
</dbReference>
<dbReference type="Pfam" id="PF00772">
    <property type="entry name" value="DnaB"/>
    <property type="match status" value="1"/>
</dbReference>
<evidence type="ECO:0000256" key="8">
    <source>
        <dbReference type="ARBA" id="ARBA00023125"/>
    </source>
</evidence>
<comment type="similarity">
    <text evidence="1 13">Belongs to the helicase family. DnaB subfamily.</text>
</comment>
<dbReference type="GO" id="GO:0042802">
    <property type="term" value="F:identical protein binding"/>
    <property type="evidence" value="ECO:0007669"/>
    <property type="project" value="UniProtKB-ARBA"/>
</dbReference>
<organism evidence="15 16">
    <name type="scientific">Desulfoglaeba alkanexedens ALDC</name>
    <dbReference type="NCBI Taxonomy" id="980445"/>
    <lineage>
        <taxon>Bacteria</taxon>
        <taxon>Pseudomonadati</taxon>
        <taxon>Thermodesulfobacteriota</taxon>
        <taxon>Syntrophobacteria</taxon>
        <taxon>Syntrophobacterales</taxon>
        <taxon>Syntrophobacteraceae</taxon>
        <taxon>Desulfoglaeba</taxon>
    </lineage>
</organism>
<keyword evidence="6 13" id="KW-0347">Helicase</keyword>
<dbReference type="InterPro" id="IPR007693">
    <property type="entry name" value="DNA_helicase_DnaB-like_N"/>
</dbReference>
<dbReference type="PANTHER" id="PTHR30153:SF2">
    <property type="entry name" value="REPLICATIVE DNA HELICASE"/>
    <property type="match status" value="1"/>
</dbReference>
<dbReference type="InterPro" id="IPR016136">
    <property type="entry name" value="DNA_helicase_N/primase_C"/>
</dbReference>
<comment type="function">
    <text evidence="10 13">The main replicative DNA helicase, it participates in initiation and elongation during chromosome replication. Travels ahead of the DNA replisome, separating dsDNA into templates for DNA synthesis. A processive ATP-dependent 5'-3' DNA helicase it has DNA-dependent ATPase activity.</text>
</comment>
<proteinExistence type="inferred from homology"/>
<dbReference type="NCBIfam" id="NF004384">
    <property type="entry name" value="PRK05748.1"/>
    <property type="match status" value="1"/>
</dbReference>
<dbReference type="PROSITE" id="PS51199">
    <property type="entry name" value="SF4_HELICASE"/>
    <property type="match status" value="1"/>
</dbReference>
<dbReference type="InterPro" id="IPR007694">
    <property type="entry name" value="DNA_helicase_DnaB-like_C"/>
</dbReference>
<dbReference type="Proteomes" id="UP000298602">
    <property type="component" value="Chromosome"/>
</dbReference>
<dbReference type="Gene3D" id="3.40.50.300">
    <property type="entry name" value="P-loop containing nucleotide triphosphate hydrolases"/>
    <property type="match status" value="1"/>
</dbReference>
<dbReference type="SUPFAM" id="SSF52540">
    <property type="entry name" value="P-loop containing nucleoside triphosphate hydrolases"/>
    <property type="match status" value="1"/>
</dbReference>
<name>A0A4P8L8F0_9BACT</name>